<reference evidence="2 3" key="1">
    <citation type="submission" date="2018-06" db="EMBL/GenBank/DDBJ databases">
        <authorList>
            <consortium name="Pathogen Informatics"/>
            <person name="Doyle S."/>
        </authorList>
    </citation>
    <scope>NUCLEOTIDE SEQUENCE [LARGE SCALE GENOMIC DNA]</scope>
    <source>
        <strain evidence="2 3">NCTC10254</strain>
    </source>
</reference>
<comment type="caution">
    <text evidence="2">The sequence shown here is derived from an EMBL/GenBank/DDBJ whole genome shotgun (WGS) entry which is preliminary data.</text>
</comment>
<dbReference type="PROSITE" id="PS51819">
    <property type="entry name" value="VOC"/>
    <property type="match status" value="2"/>
</dbReference>
<dbReference type="Gene3D" id="3.10.180.10">
    <property type="entry name" value="2,3-Dihydroxybiphenyl 1,2-Dioxygenase, domain 1"/>
    <property type="match status" value="2"/>
</dbReference>
<dbReference type="InterPro" id="IPR037523">
    <property type="entry name" value="VOC_core"/>
</dbReference>
<evidence type="ECO:0000313" key="3">
    <source>
        <dbReference type="Proteomes" id="UP000249886"/>
    </source>
</evidence>
<dbReference type="RefSeq" id="WP_005524157.1">
    <property type="nucleotide sequence ID" value="NZ_CAUUEQ010000021.1"/>
</dbReference>
<name>A0A6H9XG63_9CORY</name>
<evidence type="ECO:0000313" key="2">
    <source>
        <dbReference type="EMBL" id="SPW24348.1"/>
    </source>
</evidence>
<dbReference type="CDD" id="cd07247">
    <property type="entry name" value="SgaA_N_like"/>
    <property type="match status" value="2"/>
</dbReference>
<dbReference type="InterPro" id="IPR052164">
    <property type="entry name" value="Anthracycline_SecMetBiosynth"/>
</dbReference>
<sequence>MPAFQAEPGMPYWIDLTSSDVRKSSHFYSQVLGWEIEEISEGYRMARLQGLPVAGLVQRPEAENQPDTWVTYFQSDNIDHDCERVVELGGRVLVAPVEVRLGQLAVLVDTAGSVFGLIQPAGEDSFIAAGEPGTPVWHELTATVSYAEAVEFYEQLFGWVTATTDAQDYTTALVDGAAFAGIFDATGKFPPHVPSFWQTFLGVSDVTAAVAQVRELGGDVIREPFDSGFGTMSIIVDSTGATVTLCEVAPPVPEEELSESDSIL</sequence>
<accession>A0A6H9XG63</accession>
<feature type="domain" description="VOC" evidence="1">
    <location>
        <begin position="135"/>
        <end position="248"/>
    </location>
</feature>
<dbReference type="Proteomes" id="UP000249886">
    <property type="component" value="Unassembled WGS sequence"/>
</dbReference>
<evidence type="ECO:0000259" key="1">
    <source>
        <dbReference type="PROSITE" id="PS51819"/>
    </source>
</evidence>
<organism evidence="2 3">
    <name type="scientific">Corynebacterium matruchotii</name>
    <dbReference type="NCBI Taxonomy" id="43768"/>
    <lineage>
        <taxon>Bacteria</taxon>
        <taxon>Bacillati</taxon>
        <taxon>Actinomycetota</taxon>
        <taxon>Actinomycetes</taxon>
        <taxon>Mycobacteriales</taxon>
        <taxon>Corynebacteriaceae</taxon>
        <taxon>Corynebacterium</taxon>
    </lineage>
</organism>
<dbReference type="PANTHER" id="PTHR33993">
    <property type="entry name" value="GLYOXALASE-RELATED"/>
    <property type="match status" value="1"/>
</dbReference>
<proteinExistence type="predicted"/>
<dbReference type="SUPFAM" id="SSF54593">
    <property type="entry name" value="Glyoxalase/Bleomycin resistance protein/Dihydroxybiphenyl dioxygenase"/>
    <property type="match status" value="2"/>
</dbReference>
<dbReference type="InterPro" id="IPR029068">
    <property type="entry name" value="Glyas_Bleomycin-R_OHBP_Dase"/>
</dbReference>
<feature type="domain" description="VOC" evidence="1">
    <location>
        <begin position="10"/>
        <end position="120"/>
    </location>
</feature>
<gene>
    <name evidence="2" type="primary">cfp30B</name>
    <name evidence="2" type="ORF">NCTC10254_00726</name>
</gene>
<dbReference type="EMBL" id="UARK01000001">
    <property type="protein sequence ID" value="SPW24348.1"/>
    <property type="molecule type" value="Genomic_DNA"/>
</dbReference>
<protein>
    <submittedName>
        <fullName evidence="2">Antigen Cfp30B</fullName>
    </submittedName>
</protein>
<dbReference type="InterPro" id="IPR004360">
    <property type="entry name" value="Glyas_Fos-R_dOase_dom"/>
</dbReference>
<dbReference type="PANTHER" id="PTHR33993:SF14">
    <property type="entry name" value="GB|AAF24581.1"/>
    <property type="match status" value="1"/>
</dbReference>
<dbReference type="Pfam" id="PF00903">
    <property type="entry name" value="Glyoxalase"/>
    <property type="match status" value="2"/>
</dbReference>
<dbReference type="AlphaFoldDB" id="A0A6H9XG63"/>
<dbReference type="GeneID" id="84572862"/>